<evidence type="ECO:0000256" key="1">
    <source>
        <dbReference type="ARBA" id="ARBA00004477"/>
    </source>
</evidence>
<evidence type="ECO:0000313" key="14">
    <source>
        <dbReference type="EMBL" id="KAK0132699.1"/>
    </source>
</evidence>
<keyword evidence="8" id="KW-0560">Oxidoreductase</keyword>
<evidence type="ECO:0000256" key="5">
    <source>
        <dbReference type="ARBA" id="ARBA00022719"/>
    </source>
</evidence>
<dbReference type="PANTHER" id="PTHR14519:SF5">
    <property type="entry name" value="VITAMIN K EPOXIDE REDUCTASE COMPLEX SUBUNIT 1-LIKE PROTEIN 1"/>
    <property type="match status" value="1"/>
</dbReference>
<dbReference type="Proteomes" id="UP001174136">
    <property type="component" value="Unassembled WGS sequence"/>
</dbReference>
<dbReference type="EMBL" id="JAOPHQ010006173">
    <property type="protein sequence ID" value="KAK0132699.1"/>
    <property type="molecule type" value="Genomic_DNA"/>
</dbReference>
<comment type="subcellular location">
    <subcellularLocation>
        <location evidence="1">Endoplasmic reticulum membrane</location>
        <topology evidence="1">Multi-pass membrane protein</topology>
    </subcellularLocation>
</comment>
<keyword evidence="7 12" id="KW-1133">Transmembrane helix</keyword>
<dbReference type="GO" id="GO:0047057">
    <property type="term" value="F:vitamin-K-epoxide reductase (warfarin-sensitive) activity"/>
    <property type="evidence" value="ECO:0007669"/>
    <property type="project" value="UniProtKB-EC"/>
</dbReference>
<keyword evidence="5" id="KW-0874">Quinone</keyword>
<evidence type="ECO:0000256" key="10">
    <source>
        <dbReference type="ARBA" id="ARBA00023157"/>
    </source>
</evidence>
<name>A0AA47M339_MERPO</name>
<feature type="domain" description="Vitamin K epoxide reductase" evidence="13">
    <location>
        <begin position="19"/>
        <end position="65"/>
    </location>
</feature>
<comment type="similarity">
    <text evidence="2">Belongs to the VKOR family.</text>
</comment>
<evidence type="ECO:0000256" key="8">
    <source>
        <dbReference type="ARBA" id="ARBA00023002"/>
    </source>
</evidence>
<proteinExistence type="inferred from homology"/>
<evidence type="ECO:0000256" key="11">
    <source>
        <dbReference type="ARBA" id="ARBA00023284"/>
    </source>
</evidence>
<dbReference type="GO" id="GO:0005789">
    <property type="term" value="C:endoplasmic reticulum membrane"/>
    <property type="evidence" value="ECO:0007669"/>
    <property type="project" value="UniProtKB-SubCell"/>
</dbReference>
<dbReference type="InterPro" id="IPR042406">
    <property type="entry name" value="VKORC1/VKORC1L1"/>
</dbReference>
<dbReference type="AlphaFoldDB" id="A0AA47M339"/>
<reference evidence="14" key="1">
    <citation type="journal article" date="2023" name="Front. Mar. Sci.">
        <title>A new Merluccius polli reference genome to investigate the effects of global change in West African waters.</title>
        <authorList>
            <person name="Mateo J.L."/>
            <person name="Blanco-Fernandez C."/>
            <person name="Garcia-Vazquez E."/>
            <person name="Machado-Schiaffino G."/>
        </authorList>
    </citation>
    <scope>NUCLEOTIDE SEQUENCE</scope>
    <source>
        <strain evidence="14">C29</strain>
        <tissue evidence="14">Fin</tissue>
    </source>
</reference>
<evidence type="ECO:0000256" key="12">
    <source>
        <dbReference type="SAM" id="Phobius"/>
    </source>
</evidence>
<dbReference type="InterPro" id="IPR038354">
    <property type="entry name" value="VKOR_sf"/>
</dbReference>
<dbReference type="GO" id="GO:0042373">
    <property type="term" value="P:vitamin K metabolic process"/>
    <property type="evidence" value="ECO:0007669"/>
    <property type="project" value="InterPro"/>
</dbReference>
<evidence type="ECO:0000256" key="3">
    <source>
        <dbReference type="ARBA" id="ARBA00012278"/>
    </source>
</evidence>
<keyword evidence="4 12" id="KW-0812">Transmembrane</keyword>
<evidence type="ECO:0000256" key="9">
    <source>
        <dbReference type="ARBA" id="ARBA00023136"/>
    </source>
</evidence>
<keyword evidence="10" id="KW-1015">Disulfide bond</keyword>
<evidence type="ECO:0000256" key="4">
    <source>
        <dbReference type="ARBA" id="ARBA00022692"/>
    </source>
</evidence>
<dbReference type="GO" id="GO:0048038">
    <property type="term" value="F:quinone binding"/>
    <property type="evidence" value="ECO:0007669"/>
    <property type="project" value="UniProtKB-KW"/>
</dbReference>
<dbReference type="Gene3D" id="1.20.1440.130">
    <property type="entry name" value="VKOR domain"/>
    <property type="match status" value="1"/>
</dbReference>
<comment type="caution">
    <text evidence="14">The sequence shown here is derived from an EMBL/GenBank/DDBJ whole genome shotgun (WGS) entry which is preliminary data.</text>
</comment>
<feature type="transmembrane region" description="Helical" evidence="12">
    <location>
        <begin position="101"/>
        <end position="124"/>
    </location>
</feature>
<keyword evidence="11" id="KW-0676">Redox-active center</keyword>
<evidence type="ECO:0000256" key="2">
    <source>
        <dbReference type="ARBA" id="ARBA00006214"/>
    </source>
</evidence>
<dbReference type="Pfam" id="PF07884">
    <property type="entry name" value="VKOR"/>
    <property type="match status" value="1"/>
</dbReference>
<protein>
    <recommendedName>
        <fullName evidence="3">vitamin-K-epoxide reductase (warfarin-sensitive)</fullName>
        <ecNumber evidence="3">1.17.4.4</ecNumber>
    </recommendedName>
</protein>
<evidence type="ECO:0000256" key="7">
    <source>
        <dbReference type="ARBA" id="ARBA00022989"/>
    </source>
</evidence>
<dbReference type="InterPro" id="IPR012932">
    <property type="entry name" value="VKOR"/>
</dbReference>
<evidence type="ECO:0000256" key="6">
    <source>
        <dbReference type="ARBA" id="ARBA00022824"/>
    </source>
</evidence>
<evidence type="ECO:0000259" key="13">
    <source>
        <dbReference type="Pfam" id="PF07884"/>
    </source>
</evidence>
<keyword evidence="6" id="KW-0256">Endoplasmic reticulum</keyword>
<keyword evidence="15" id="KW-1185">Reference proteome</keyword>
<evidence type="ECO:0000313" key="15">
    <source>
        <dbReference type="Proteomes" id="UP001174136"/>
    </source>
</evidence>
<gene>
    <name evidence="14" type="primary">VKORC1L1</name>
    <name evidence="14" type="ORF">N1851_032417</name>
</gene>
<accession>A0AA47M339</accession>
<keyword evidence="9 12" id="KW-0472">Membrane</keyword>
<sequence>MAAPVLRVSTPRWERAARLAVCLLGVALSLYAFRVERETARDAGYRAMCDVSASISCSRVFTSSGRLGSEAARARAARGGSGAARLGLGLGLGGGSGERRLGGWCFLFVVLFFKFIFGLFVCLLEKGCQVHCAKQNKNIKNPALCLKPTVSRSNPSVTTL</sequence>
<organism evidence="14 15">
    <name type="scientific">Merluccius polli</name>
    <name type="common">Benguela hake</name>
    <name type="synonym">Merluccius cadenati</name>
    <dbReference type="NCBI Taxonomy" id="89951"/>
    <lineage>
        <taxon>Eukaryota</taxon>
        <taxon>Metazoa</taxon>
        <taxon>Chordata</taxon>
        <taxon>Craniata</taxon>
        <taxon>Vertebrata</taxon>
        <taxon>Euteleostomi</taxon>
        <taxon>Actinopterygii</taxon>
        <taxon>Neopterygii</taxon>
        <taxon>Teleostei</taxon>
        <taxon>Neoteleostei</taxon>
        <taxon>Acanthomorphata</taxon>
        <taxon>Zeiogadaria</taxon>
        <taxon>Gadariae</taxon>
        <taxon>Gadiformes</taxon>
        <taxon>Gadoidei</taxon>
        <taxon>Merlucciidae</taxon>
        <taxon>Merluccius</taxon>
    </lineage>
</organism>
<dbReference type="PANTHER" id="PTHR14519">
    <property type="entry name" value="VITAMIN K EPOXIDE REDUCTASE COMPLEX, SUBUNIT 1"/>
    <property type="match status" value="1"/>
</dbReference>
<dbReference type="EC" id="1.17.4.4" evidence="3"/>